<dbReference type="Pfam" id="PF00497">
    <property type="entry name" value="SBP_bac_3"/>
    <property type="match status" value="1"/>
</dbReference>
<dbReference type="SMART" id="SM00062">
    <property type="entry name" value="PBPb"/>
    <property type="match status" value="1"/>
</dbReference>
<feature type="chain" id="PRO_5045965720" evidence="2">
    <location>
        <begin position="31"/>
        <end position="269"/>
    </location>
</feature>
<feature type="domain" description="Solute-binding protein family 3/N-terminal" evidence="3">
    <location>
        <begin position="42"/>
        <end position="262"/>
    </location>
</feature>
<dbReference type="EMBL" id="JBHLYR010000076">
    <property type="protein sequence ID" value="MFB9995006.1"/>
    <property type="molecule type" value="Genomic_DNA"/>
</dbReference>
<dbReference type="Proteomes" id="UP001589733">
    <property type="component" value="Unassembled WGS sequence"/>
</dbReference>
<feature type="signal peptide" evidence="2">
    <location>
        <begin position="1"/>
        <end position="30"/>
    </location>
</feature>
<organism evidence="4 5">
    <name type="scientific">Deinococcus oregonensis</name>
    <dbReference type="NCBI Taxonomy" id="1805970"/>
    <lineage>
        <taxon>Bacteria</taxon>
        <taxon>Thermotogati</taxon>
        <taxon>Deinococcota</taxon>
        <taxon>Deinococci</taxon>
        <taxon>Deinococcales</taxon>
        <taxon>Deinococcaceae</taxon>
        <taxon>Deinococcus</taxon>
    </lineage>
</organism>
<keyword evidence="1 2" id="KW-0732">Signal</keyword>
<dbReference type="PANTHER" id="PTHR35936:SF19">
    <property type="entry name" value="AMINO-ACID-BINDING PROTEIN YXEM-RELATED"/>
    <property type="match status" value="1"/>
</dbReference>
<dbReference type="PANTHER" id="PTHR35936">
    <property type="entry name" value="MEMBRANE-BOUND LYTIC MUREIN TRANSGLYCOSYLASE F"/>
    <property type="match status" value="1"/>
</dbReference>
<gene>
    <name evidence="4" type="ORF">ACFFLM_23945</name>
</gene>
<dbReference type="RefSeq" id="WP_380016518.1">
    <property type="nucleotide sequence ID" value="NZ_JBHLYR010000076.1"/>
</dbReference>
<proteinExistence type="predicted"/>
<dbReference type="Gene3D" id="3.40.190.10">
    <property type="entry name" value="Periplasmic binding protein-like II"/>
    <property type="match status" value="2"/>
</dbReference>
<accession>A0ABV6B7X9</accession>
<keyword evidence="5" id="KW-1185">Reference proteome</keyword>
<protein>
    <submittedName>
        <fullName evidence="4">Substrate-binding periplasmic protein</fullName>
    </submittedName>
</protein>
<evidence type="ECO:0000313" key="4">
    <source>
        <dbReference type="EMBL" id="MFB9995006.1"/>
    </source>
</evidence>
<dbReference type="SUPFAM" id="SSF53850">
    <property type="entry name" value="Periplasmic binding protein-like II"/>
    <property type="match status" value="1"/>
</dbReference>
<sequence>MDSSHSFRARSFLPTLLMCTSALFATQASAVGELQKIQSSGKFRIGFSTNTPGLVEQQNSKITGFAVELLSLLAQEIKVKGVTWIKVNSPDQLVKNMRAGSLDAIFDVRLPPQLNDVGRSPPFTCTGGVLLSRPGGPEFEEDIEGKSVAVATNSPYFYYVRNLPFQKKVNVFANADQALLAFVSGSIDTLVLDRFDAVKMYNRAGASKLQISPPLWNQNIQLLTPGTARRDSDLEAALSVAFTKLRTNGTYAKLSKKYFAQDVSCEGWR</sequence>
<dbReference type="InterPro" id="IPR001638">
    <property type="entry name" value="Solute-binding_3/MltF_N"/>
</dbReference>
<comment type="caution">
    <text evidence="4">The sequence shown here is derived from an EMBL/GenBank/DDBJ whole genome shotgun (WGS) entry which is preliminary data.</text>
</comment>
<evidence type="ECO:0000256" key="1">
    <source>
        <dbReference type="ARBA" id="ARBA00022729"/>
    </source>
</evidence>
<reference evidence="4 5" key="1">
    <citation type="submission" date="2024-09" db="EMBL/GenBank/DDBJ databases">
        <authorList>
            <person name="Sun Q."/>
            <person name="Mori K."/>
        </authorList>
    </citation>
    <scope>NUCLEOTIDE SEQUENCE [LARGE SCALE GENOMIC DNA]</scope>
    <source>
        <strain evidence="4 5">JCM 13503</strain>
    </source>
</reference>
<evidence type="ECO:0000313" key="5">
    <source>
        <dbReference type="Proteomes" id="UP001589733"/>
    </source>
</evidence>
<evidence type="ECO:0000256" key="2">
    <source>
        <dbReference type="SAM" id="SignalP"/>
    </source>
</evidence>
<name>A0ABV6B7X9_9DEIO</name>
<evidence type="ECO:0000259" key="3">
    <source>
        <dbReference type="SMART" id="SM00062"/>
    </source>
</evidence>